<protein>
    <submittedName>
        <fullName evidence="1">Uncharacterized protein</fullName>
    </submittedName>
</protein>
<comment type="caution">
    <text evidence="1">The sequence shown here is derived from an EMBL/GenBank/DDBJ whole genome shotgun (WGS) entry which is preliminary data.</text>
</comment>
<evidence type="ECO:0000313" key="2">
    <source>
        <dbReference type="Proteomes" id="UP001501009"/>
    </source>
</evidence>
<gene>
    <name evidence="1" type="ORF">GCM10022403_034890</name>
</gene>
<accession>A0ABP7HTX1</accession>
<proteinExistence type="predicted"/>
<dbReference type="EMBL" id="BAABDE010000016">
    <property type="protein sequence ID" value="GAA3798057.1"/>
    <property type="molecule type" value="Genomic_DNA"/>
</dbReference>
<dbReference type="Proteomes" id="UP001501009">
    <property type="component" value="Unassembled WGS sequence"/>
</dbReference>
<evidence type="ECO:0000313" key="1">
    <source>
        <dbReference type="EMBL" id="GAA3798057.1"/>
    </source>
</evidence>
<name>A0ABP7HTX1_9ACTN</name>
<organism evidence="1 2">
    <name type="scientific">Streptomyces coacervatus</name>
    <dbReference type="NCBI Taxonomy" id="647381"/>
    <lineage>
        <taxon>Bacteria</taxon>
        <taxon>Bacillati</taxon>
        <taxon>Actinomycetota</taxon>
        <taxon>Actinomycetes</taxon>
        <taxon>Kitasatosporales</taxon>
        <taxon>Streptomycetaceae</taxon>
        <taxon>Streptomyces</taxon>
    </lineage>
</organism>
<sequence>MEESLVEVGACLVADAQALELVQPRKGSLYHPTGLAQAGAVRGAASGDLRDDAADPQDSAVLAEVVASVGVQAQLGL</sequence>
<keyword evidence="2" id="KW-1185">Reference proteome</keyword>
<reference evidence="2" key="1">
    <citation type="journal article" date="2019" name="Int. J. Syst. Evol. Microbiol.">
        <title>The Global Catalogue of Microorganisms (GCM) 10K type strain sequencing project: providing services to taxonomists for standard genome sequencing and annotation.</title>
        <authorList>
            <consortium name="The Broad Institute Genomics Platform"/>
            <consortium name="The Broad Institute Genome Sequencing Center for Infectious Disease"/>
            <person name="Wu L."/>
            <person name="Ma J."/>
        </authorList>
    </citation>
    <scope>NUCLEOTIDE SEQUENCE [LARGE SCALE GENOMIC DNA]</scope>
    <source>
        <strain evidence="2">JCM 17138</strain>
    </source>
</reference>